<comment type="caution">
    <text evidence="2">The sequence shown here is derived from an EMBL/GenBank/DDBJ whole genome shotgun (WGS) entry which is preliminary data.</text>
</comment>
<name>A0ABC8RBX2_9AQUA</name>
<feature type="region of interest" description="Disordered" evidence="1">
    <location>
        <begin position="56"/>
        <end position="108"/>
    </location>
</feature>
<dbReference type="PANTHER" id="PTHR38932">
    <property type="entry name" value="BNAC03G64660D PROTEIN"/>
    <property type="match status" value="1"/>
</dbReference>
<dbReference type="EMBL" id="CAUOFW020000970">
    <property type="protein sequence ID" value="CAK9139557.1"/>
    <property type="molecule type" value="Genomic_DNA"/>
</dbReference>
<dbReference type="Proteomes" id="UP001642360">
    <property type="component" value="Unassembled WGS sequence"/>
</dbReference>
<keyword evidence="3" id="KW-1185">Reference proteome</keyword>
<organism evidence="2 3">
    <name type="scientific">Ilex paraguariensis</name>
    <name type="common">yerba mate</name>
    <dbReference type="NCBI Taxonomy" id="185542"/>
    <lineage>
        <taxon>Eukaryota</taxon>
        <taxon>Viridiplantae</taxon>
        <taxon>Streptophyta</taxon>
        <taxon>Embryophyta</taxon>
        <taxon>Tracheophyta</taxon>
        <taxon>Spermatophyta</taxon>
        <taxon>Magnoliopsida</taxon>
        <taxon>eudicotyledons</taxon>
        <taxon>Gunneridae</taxon>
        <taxon>Pentapetalae</taxon>
        <taxon>asterids</taxon>
        <taxon>campanulids</taxon>
        <taxon>Aquifoliales</taxon>
        <taxon>Aquifoliaceae</taxon>
        <taxon>Ilex</taxon>
    </lineage>
</organism>
<reference evidence="2 3" key="1">
    <citation type="submission" date="2024-02" db="EMBL/GenBank/DDBJ databases">
        <authorList>
            <person name="Vignale AGUSTIN F."/>
            <person name="Sosa J E."/>
            <person name="Modenutti C."/>
        </authorList>
    </citation>
    <scope>NUCLEOTIDE SEQUENCE [LARGE SCALE GENOMIC DNA]</scope>
</reference>
<gene>
    <name evidence="2" type="ORF">ILEXP_LOCUS6947</name>
</gene>
<sequence length="196" mass="21626">MYPKVKVRDQEEDDQFGYESSLQSSKGFESLSIHEFPSPAWECEDPPSIVRISGSNISNSAMPTVPASKGKSNNKKVVGDNKPNIRASSVPRPRAVLSSPDNDGVIGSKNRTREVLSGLKNHNLCQHRHTQCKVTPRPIVFGSPVDTRGQLTVAADSRKDLQGKRRSGIADQSQRTHLRKEKPQSKYTTHGEALLL</sequence>
<evidence type="ECO:0000313" key="3">
    <source>
        <dbReference type="Proteomes" id="UP001642360"/>
    </source>
</evidence>
<accession>A0ABC8RBX2</accession>
<proteinExistence type="predicted"/>
<dbReference type="AlphaFoldDB" id="A0ABC8RBX2"/>
<dbReference type="PANTHER" id="PTHR38932:SF1">
    <property type="entry name" value="DUF4005 DOMAIN-CONTAINING PROTEIN"/>
    <property type="match status" value="1"/>
</dbReference>
<evidence type="ECO:0000313" key="2">
    <source>
        <dbReference type="EMBL" id="CAK9139557.1"/>
    </source>
</evidence>
<feature type="region of interest" description="Disordered" evidence="1">
    <location>
        <begin position="162"/>
        <end position="196"/>
    </location>
</feature>
<evidence type="ECO:0000256" key="1">
    <source>
        <dbReference type="SAM" id="MobiDB-lite"/>
    </source>
</evidence>
<protein>
    <submittedName>
        <fullName evidence="2">Uncharacterized protein</fullName>
    </submittedName>
</protein>
<feature type="region of interest" description="Disordered" evidence="1">
    <location>
        <begin position="1"/>
        <end position="25"/>
    </location>
</feature>